<reference evidence="1" key="1">
    <citation type="journal article" date="2014" name="Front. Microbiol.">
        <title>High frequency of phylogenetically diverse reductive dehalogenase-homologous genes in deep subseafloor sedimentary metagenomes.</title>
        <authorList>
            <person name="Kawai M."/>
            <person name="Futagami T."/>
            <person name="Toyoda A."/>
            <person name="Takaki Y."/>
            <person name="Nishi S."/>
            <person name="Hori S."/>
            <person name="Arai W."/>
            <person name="Tsubouchi T."/>
            <person name="Morono Y."/>
            <person name="Uchiyama I."/>
            <person name="Ito T."/>
            <person name="Fujiyama A."/>
            <person name="Inagaki F."/>
            <person name="Takami H."/>
        </authorList>
    </citation>
    <scope>NUCLEOTIDE SEQUENCE</scope>
    <source>
        <strain evidence="1">Expedition CK06-06</strain>
    </source>
</reference>
<comment type="caution">
    <text evidence="1">The sequence shown here is derived from an EMBL/GenBank/DDBJ whole genome shotgun (WGS) entry which is preliminary data.</text>
</comment>
<name>X1B3B3_9ZZZZ</name>
<evidence type="ECO:0000313" key="1">
    <source>
        <dbReference type="EMBL" id="GAG89480.1"/>
    </source>
</evidence>
<gene>
    <name evidence="1" type="ORF">S01H4_22907</name>
</gene>
<protein>
    <submittedName>
        <fullName evidence="1">Uncharacterized protein</fullName>
    </submittedName>
</protein>
<sequence>MSIDKWLDDEDTVEQRKKREEIYKSLSKEEREDLKKKKIRDLTQKGKQKDILSVEKKNL</sequence>
<accession>X1B3B3</accession>
<organism evidence="1">
    <name type="scientific">marine sediment metagenome</name>
    <dbReference type="NCBI Taxonomy" id="412755"/>
    <lineage>
        <taxon>unclassified sequences</taxon>
        <taxon>metagenomes</taxon>
        <taxon>ecological metagenomes</taxon>
    </lineage>
</organism>
<dbReference type="EMBL" id="BART01010562">
    <property type="protein sequence ID" value="GAG89480.1"/>
    <property type="molecule type" value="Genomic_DNA"/>
</dbReference>
<feature type="non-terminal residue" evidence="1">
    <location>
        <position position="59"/>
    </location>
</feature>
<proteinExistence type="predicted"/>
<dbReference type="AlphaFoldDB" id="X1B3B3"/>